<dbReference type="InterPro" id="IPR020568">
    <property type="entry name" value="Ribosomal_Su5_D2-typ_SF"/>
</dbReference>
<dbReference type="FunFam" id="3.30.1370.100:FF:000001">
    <property type="entry name" value="Mismatch repair endonuclease pms1, putative"/>
    <property type="match status" value="1"/>
</dbReference>
<feature type="region of interest" description="Disordered" evidence="4">
    <location>
        <begin position="646"/>
        <end position="771"/>
    </location>
</feature>
<feature type="compositionally biased region" description="Basic and acidic residues" evidence="4">
    <location>
        <begin position="559"/>
        <end position="572"/>
    </location>
</feature>
<feature type="compositionally biased region" description="Acidic residues" evidence="4">
    <location>
        <begin position="401"/>
        <end position="413"/>
    </location>
</feature>
<feature type="domain" description="MutL C-terminal dimerisation" evidence="5">
    <location>
        <begin position="887"/>
        <end position="1048"/>
    </location>
</feature>
<organism evidence="7 8">
    <name type="scientific">Pseudocercospora eumusae</name>
    <dbReference type="NCBI Taxonomy" id="321146"/>
    <lineage>
        <taxon>Eukaryota</taxon>
        <taxon>Fungi</taxon>
        <taxon>Dikarya</taxon>
        <taxon>Ascomycota</taxon>
        <taxon>Pezizomycotina</taxon>
        <taxon>Dothideomycetes</taxon>
        <taxon>Dothideomycetidae</taxon>
        <taxon>Mycosphaerellales</taxon>
        <taxon>Mycosphaerellaceae</taxon>
        <taxon>Pseudocercospora</taxon>
    </lineage>
</organism>
<dbReference type="SUPFAM" id="SSF54211">
    <property type="entry name" value="Ribosomal protein S5 domain 2-like"/>
    <property type="match status" value="1"/>
</dbReference>
<dbReference type="GO" id="GO:0030983">
    <property type="term" value="F:mismatched DNA binding"/>
    <property type="evidence" value="ECO:0007669"/>
    <property type="project" value="InterPro"/>
</dbReference>
<dbReference type="Proteomes" id="UP000070133">
    <property type="component" value="Unassembled WGS sequence"/>
</dbReference>
<accession>A0A139GWX3</accession>
<dbReference type="InterPro" id="IPR002099">
    <property type="entry name" value="MutL/Mlh/PMS"/>
</dbReference>
<dbReference type="FunFam" id="3.30.565.10:FF:000014">
    <property type="entry name" value="Mismatch repair endonuclease pms1, putative"/>
    <property type="match status" value="1"/>
</dbReference>
<dbReference type="STRING" id="321146.A0A139GWX3"/>
<feature type="region of interest" description="Disordered" evidence="4">
    <location>
        <begin position="1088"/>
        <end position="1119"/>
    </location>
</feature>
<dbReference type="InterPro" id="IPR036890">
    <property type="entry name" value="HATPase_C_sf"/>
</dbReference>
<feature type="compositionally biased region" description="Polar residues" evidence="4">
    <location>
        <begin position="580"/>
        <end position="603"/>
    </location>
</feature>
<dbReference type="CDD" id="cd16926">
    <property type="entry name" value="HATPase_MutL-MLH-PMS-like"/>
    <property type="match status" value="1"/>
</dbReference>
<evidence type="ECO:0000313" key="8">
    <source>
        <dbReference type="Proteomes" id="UP000070133"/>
    </source>
</evidence>
<dbReference type="Pfam" id="PF01119">
    <property type="entry name" value="DNA_mis_repair"/>
    <property type="match status" value="1"/>
</dbReference>
<dbReference type="AlphaFoldDB" id="A0A139GWX3"/>
<reference evidence="7 8" key="1">
    <citation type="submission" date="2015-07" db="EMBL/GenBank/DDBJ databases">
        <title>Comparative genomics of the Sigatoka disease complex on banana suggests a link between parallel evolutionary changes in Pseudocercospora fijiensis and Pseudocercospora eumusae and increased virulence on the banana host.</title>
        <authorList>
            <person name="Chang T.-C."/>
            <person name="Salvucci A."/>
            <person name="Crous P.W."/>
            <person name="Stergiopoulos I."/>
        </authorList>
    </citation>
    <scope>NUCLEOTIDE SEQUENCE [LARGE SCALE GENOMIC DNA]</scope>
    <source>
        <strain evidence="7 8">CBS 114824</strain>
    </source>
</reference>
<keyword evidence="8" id="KW-1185">Reference proteome</keyword>
<evidence type="ECO:0000259" key="6">
    <source>
        <dbReference type="SMART" id="SM01340"/>
    </source>
</evidence>
<dbReference type="Gene3D" id="3.30.1540.20">
    <property type="entry name" value="MutL, C-terminal domain, dimerisation subdomain"/>
    <property type="match status" value="1"/>
</dbReference>
<dbReference type="InterPro" id="IPR038973">
    <property type="entry name" value="MutL/Mlh/Pms-like"/>
</dbReference>
<comment type="caution">
    <text evidence="7">The sequence shown here is derived from an EMBL/GenBank/DDBJ whole genome shotgun (WGS) entry which is preliminary data.</text>
</comment>
<feature type="domain" description="DNA mismatch repair protein S5" evidence="6">
    <location>
        <begin position="217"/>
        <end position="360"/>
    </location>
</feature>
<dbReference type="Gene3D" id="3.30.1370.100">
    <property type="entry name" value="MutL, C-terminal domain, regulatory subdomain"/>
    <property type="match status" value="1"/>
</dbReference>
<dbReference type="Gene3D" id="3.30.230.10">
    <property type="match status" value="1"/>
</dbReference>
<dbReference type="InterPro" id="IPR014762">
    <property type="entry name" value="DNA_mismatch_repair_CS"/>
</dbReference>
<evidence type="ECO:0000259" key="5">
    <source>
        <dbReference type="SMART" id="SM00853"/>
    </source>
</evidence>
<dbReference type="CDD" id="cd03484">
    <property type="entry name" value="MutL_Trans_hPMS_2_like"/>
    <property type="match status" value="1"/>
</dbReference>
<dbReference type="GO" id="GO:0000710">
    <property type="term" value="P:meiotic mismatch repair"/>
    <property type="evidence" value="ECO:0007669"/>
    <property type="project" value="UniProtKB-ARBA"/>
</dbReference>
<dbReference type="SMART" id="SM01340">
    <property type="entry name" value="DNA_mis_repair"/>
    <property type="match status" value="1"/>
</dbReference>
<evidence type="ECO:0000256" key="2">
    <source>
        <dbReference type="ARBA" id="ARBA00022763"/>
    </source>
</evidence>
<dbReference type="InterPro" id="IPR014790">
    <property type="entry name" value="MutL_C"/>
</dbReference>
<keyword evidence="2" id="KW-0227">DNA damage</keyword>
<dbReference type="GO" id="GO:0016887">
    <property type="term" value="F:ATP hydrolysis activity"/>
    <property type="evidence" value="ECO:0007669"/>
    <property type="project" value="InterPro"/>
</dbReference>
<dbReference type="SUPFAM" id="SSF118116">
    <property type="entry name" value="DNA mismatch repair protein MutL"/>
    <property type="match status" value="1"/>
</dbReference>
<feature type="compositionally biased region" description="Basic and acidic residues" evidence="4">
    <location>
        <begin position="440"/>
        <end position="459"/>
    </location>
</feature>
<protein>
    <recommendedName>
        <fullName evidence="3">DNA mismatch repair protein PMS1</fullName>
    </recommendedName>
</protein>
<feature type="region of interest" description="Disordered" evidence="4">
    <location>
        <begin position="365"/>
        <end position="547"/>
    </location>
</feature>
<evidence type="ECO:0000256" key="3">
    <source>
        <dbReference type="ARBA" id="ARBA00070941"/>
    </source>
</evidence>
<dbReference type="InterPro" id="IPR014721">
    <property type="entry name" value="Ribsml_uS5_D2-typ_fold_subgr"/>
</dbReference>
<dbReference type="NCBIfam" id="TIGR00585">
    <property type="entry name" value="mutl"/>
    <property type="match status" value="1"/>
</dbReference>
<dbReference type="InterPro" id="IPR037198">
    <property type="entry name" value="MutL_C_sf"/>
</dbReference>
<dbReference type="Pfam" id="PF08676">
    <property type="entry name" value="MutL_C"/>
    <property type="match status" value="1"/>
</dbReference>
<comment type="similarity">
    <text evidence="1">Belongs to the DNA mismatch repair MutL/HexB family.</text>
</comment>
<feature type="region of interest" description="Disordered" evidence="4">
    <location>
        <begin position="559"/>
        <end position="617"/>
    </location>
</feature>
<dbReference type="PANTHER" id="PTHR10073">
    <property type="entry name" value="DNA MISMATCH REPAIR PROTEIN MLH, PMS, MUTL"/>
    <property type="match status" value="1"/>
</dbReference>
<feature type="compositionally biased region" description="Acidic residues" evidence="4">
    <location>
        <begin position="762"/>
        <end position="771"/>
    </location>
</feature>
<dbReference type="PROSITE" id="PS00058">
    <property type="entry name" value="DNA_MISMATCH_REPAIR_1"/>
    <property type="match status" value="1"/>
</dbReference>
<dbReference type="GO" id="GO:0032389">
    <property type="term" value="C:MutLalpha complex"/>
    <property type="evidence" value="ECO:0007669"/>
    <property type="project" value="TreeGrafter"/>
</dbReference>
<sequence length="1119" mass="123189">MASIKAIEDRSVHQIQSGQVIVDLQSVAKELVENAIDAGATSIDIRFRNHGLDAIEVQDNGKGIAPDDYESIALKHFTSKLSSYDDLTSLNTFGFRGEALSSLCALSKFHVLTARAEDGAVGKKLDFEVSGKLKSTSVSAAQKGTTVYVEDIFYNLPVRRKELEKNIKREYNKVLNLLYAYACVSVGVRFSVSNTMPKGKKVVVFSTKSNTTTKENIANVFGAKTLLALVRLDLHLEMAPGMGPASQGARNWSTQATDRDMEVHVQGHISKPVFGEGRQAPDRQMFFVNGRPCQLPQILKAFREVYKSFNVSQEPFIFANMVMSTNAYDVNVSPDKRTIMLHDQTAMIESLKEALTKLFDETDHTVPQSTLPNRRLPSYQPLTILKRDNAETTAPESQPEGSDEEDHSDEEMESYASSLELHGIRAKPVSSPSNLIHNWVGRDAEPRRETEVRNGDFSKGKSKLADSLQQQQQVPAAAPTTDDAQGPGNCVEQAMEPGALLEENKHGDGDISMEGAKNATNDAVLNPDPLSTPFGDLFSQAPPQPDRQVRDFNAALQRARENGMRQSDEHAAESILAGTGDTSELPEQSVSHSMASGTEQQSPIPAIAPGTQKIPNGPVVNAFERMRPRRTLQQIAEITVGDVTTTTVIGSSPPYKKRRIHQPEDSQRVARYGASPSLARGLRKNFAAPGSQLEMEYESSAAAGSPERDHDPASLASENGDHDDPSGLPEHSNEAVPDVSCAKPSLPNLTSDVLDDLVPGDANDDPWDDEYLDEDEKKAREDERVARMIQQAEEAAARPTEDNLKRAAQMLKNGGNRKHSTLHLEATVKVDADMIRKQVESFAAAPREASENRDGENALVKDELDDVAAESRLSLTITKPDFARMRIIGQFNLGFILAVRPAAGPGDEDDLFIIDQHAADEKYNYERLQRTVTLQSQRLVRPKPLELTAIQEEIVLSNCDALKANGFEIETSSTIQDSDEPAITGGRCRLLTLPMSKEKTFDLSDLEELLHLLSEHPAGSSEIPRPRKVQRMLAMRACRSSIMVGKTLTMAQMGKVVRHMGEMEKPWNCPHGRPTMRHLAGLNAWSSWNEEHPLGPEDENATHGAQTGKTDWKAWLKSR</sequence>
<dbReference type="GO" id="GO:0005524">
    <property type="term" value="F:ATP binding"/>
    <property type="evidence" value="ECO:0007669"/>
    <property type="project" value="InterPro"/>
</dbReference>
<dbReference type="PANTHER" id="PTHR10073:SF52">
    <property type="entry name" value="MISMATCH REPAIR ENDONUCLEASE PMS2"/>
    <property type="match status" value="1"/>
</dbReference>
<dbReference type="GO" id="GO:0140664">
    <property type="term" value="F:ATP-dependent DNA damage sensor activity"/>
    <property type="evidence" value="ECO:0007669"/>
    <property type="project" value="InterPro"/>
</dbReference>
<feature type="compositionally biased region" description="Basic and acidic residues" evidence="4">
    <location>
        <begin position="1110"/>
        <end position="1119"/>
    </location>
</feature>
<dbReference type="Gene3D" id="3.30.565.10">
    <property type="entry name" value="Histidine kinase-like ATPase, C-terminal domain"/>
    <property type="match status" value="1"/>
</dbReference>
<gene>
    <name evidence="7" type="ORF">AC578_10082</name>
</gene>
<dbReference type="Pfam" id="PF13589">
    <property type="entry name" value="HATPase_c_3"/>
    <property type="match status" value="1"/>
</dbReference>
<name>A0A139GWX3_9PEZI</name>
<proteinExistence type="inferred from homology"/>
<evidence type="ECO:0000256" key="4">
    <source>
        <dbReference type="SAM" id="MobiDB-lite"/>
    </source>
</evidence>
<dbReference type="InterPro" id="IPR042120">
    <property type="entry name" value="MutL_C_dimsub"/>
</dbReference>
<dbReference type="SMART" id="SM00853">
    <property type="entry name" value="MutL_C"/>
    <property type="match status" value="1"/>
</dbReference>
<evidence type="ECO:0000256" key="1">
    <source>
        <dbReference type="ARBA" id="ARBA00006082"/>
    </source>
</evidence>
<dbReference type="SUPFAM" id="SSF55874">
    <property type="entry name" value="ATPase domain of HSP90 chaperone/DNA topoisomerase II/histidine kinase"/>
    <property type="match status" value="1"/>
</dbReference>
<dbReference type="FunFam" id="3.30.230.10:FF:000120">
    <property type="entry name" value="Mismatch repair endonuclease PMS2"/>
    <property type="match status" value="1"/>
</dbReference>
<dbReference type="EMBL" id="LFZN01000268">
    <property type="protein sequence ID" value="KXS94680.1"/>
    <property type="molecule type" value="Genomic_DNA"/>
</dbReference>
<evidence type="ECO:0000313" key="7">
    <source>
        <dbReference type="EMBL" id="KXS94680.1"/>
    </source>
</evidence>
<dbReference type="InterPro" id="IPR013507">
    <property type="entry name" value="DNA_mismatch_S5_2-like"/>
</dbReference>
<dbReference type="InterPro" id="IPR042121">
    <property type="entry name" value="MutL_C_regsub"/>
</dbReference>
<dbReference type="OrthoDB" id="10263226at2759"/>